<dbReference type="KEGG" id="vg:26625694"/>
<dbReference type="RefSeq" id="YP_009198616.1">
    <property type="nucleotide sequence ID" value="NC_028799.1"/>
</dbReference>
<dbReference type="Proteomes" id="UP000031803">
    <property type="component" value="Segment"/>
</dbReference>
<dbReference type="GeneID" id="26625694"/>
<proteinExistence type="predicted"/>
<organism evidence="1 2">
    <name type="scientific">Vibrio phage phi 1</name>
    <dbReference type="NCBI Taxonomy" id="1589297"/>
    <lineage>
        <taxon>Viruses</taxon>
        <taxon>Duplodnaviria</taxon>
        <taxon>Heunggongvirae</taxon>
        <taxon>Uroviricota</taxon>
        <taxon>Caudoviricetes</taxon>
        <taxon>Schitoviridae</taxon>
        <taxon>Pacinivirus</taxon>
        <taxon>Pacinivirus phi1</taxon>
    </lineage>
</organism>
<name>A0A0B5GYI8_9CAUD</name>
<sequence length="41" mass="4849">MKLHELDKPKEIIGIWKYYYLPKYHVRVYISELIGAVGLGN</sequence>
<reference evidence="1 2" key="1">
    <citation type="submission" date="2014-12" db="EMBL/GenBank/DDBJ databases">
        <title>Complete genome sequences of three Vibrio cholerae specific bacteriophages.</title>
        <authorList>
            <person name="Bhandare S.G."/>
            <person name="Warry A."/>
            <person name="Emes R.D."/>
            <person name="Hooton S.P.T."/>
            <person name="Barrow P.A."/>
            <person name="Atterbury R.J."/>
        </authorList>
    </citation>
    <scope>NUCLEOTIDE SEQUENCE [LARGE SCALE GENOMIC DNA]</scope>
</reference>
<gene>
    <name evidence="1" type="ORF">SBVP1_0098</name>
</gene>
<dbReference type="OrthoDB" id="38703at10239"/>
<evidence type="ECO:0000313" key="1">
    <source>
        <dbReference type="EMBL" id="AJF40756.1"/>
    </source>
</evidence>
<keyword evidence="2" id="KW-1185">Reference proteome</keyword>
<protein>
    <submittedName>
        <fullName evidence="1">Uncharacterized protein</fullName>
    </submittedName>
</protein>
<dbReference type="EMBL" id="KP280062">
    <property type="protein sequence ID" value="AJF40756.1"/>
    <property type="molecule type" value="Genomic_DNA"/>
</dbReference>
<evidence type="ECO:0000313" key="2">
    <source>
        <dbReference type="Proteomes" id="UP000031803"/>
    </source>
</evidence>
<accession>A0A0B5GYI8</accession>